<evidence type="ECO:0000256" key="18">
    <source>
        <dbReference type="RuleBase" id="RU368119"/>
    </source>
</evidence>
<dbReference type="GO" id="GO:0016266">
    <property type="term" value="P:protein O-linked glycosylation via N-acetyl-galactosamine"/>
    <property type="evidence" value="ECO:0007669"/>
    <property type="project" value="TreeGrafter"/>
</dbReference>
<dbReference type="SUPFAM" id="SSF53448">
    <property type="entry name" value="Nucleotide-diphospho-sugar transferases"/>
    <property type="match status" value="1"/>
</dbReference>
<evidence type="ECO:0000256" key="9">
    <source>
        <dbReference type="ARBA" id="ARBA00022734"/>
    </source>
</evidence>
<dbReference type="GO" id="GO:0047223">
    <property type="term" value="F:beta-1,3-galactosyl-O-glycosyl-glycoprotein beta-1,3-N-acetylglucosaminyltransferase activity"/>
    <property type="evidence" value="ECO:0007669"/>
    <property type="project" value="TreeGrafter"/>
</dbReference>
<evidence type="ECO:0000256" key="5">
    <source>
        <dbReference type="ARBA" id="ARBA00022676"/>
    </source>
</evidence>
<dbReference type="PANTHER" id="PTHR46396">
    <property type="entry name" value="PROTEIN O-LINKED-MANNOSE BETA-1,2-N-ACETYLGLUCOSAMINYLTRANSFERASE 1"/>
    <property type="match status" value="1"/>
</dbReference>
<keyword evidence="14" id="KW-1015">Disulfide bond</keyword>
<feature type="transmembrane region" description="Helical" evidence="18">
    <location>
        <begin position="107"/>
        <end position="125"/>
    </location>
</feature>
<dbReference type="EMBL" id="HG994593">
    <property type="protein sequence ID" value="CAF2839560.1"/>
    <property type="molecule type" value="Genomic_DNA"/>
</dbReference>
<name>A0A7R8H327_LEPSM</name>
<dbReference type="Pfam" id="PF15711">
    <property type="entry name" value="ILEI"/>
    <property type="match status" value="1"/>
</dbReference>
<evidence type="ECO:0000256" key="11">
    <source>
        <dbReference type="ARBA" id="ARBA00022989"/>
    </source>
</evidence>
<gene>
    <name evidence="20" type="ORF">LSAA_5470</name>
</gene>
<keyword evidence="6 20" id="KW-0808">Transferase</keyword>
<comment type="subcellular location">
    <subcellularLocation>
        <location evidence="1 18">Golgi apparatus membrane</location>
        <topology evidence="1 18">Single-pass type II membrane protein</topology>
    </subcellularLocation>
</comment>
<dbReference type="GO" id="GO:0003827">
    <property type="term" value="F:alpha-1,3-mannosylglycoprotein 2-beta-N-acetylglucosaminyltransferase activity"/>
    <property type="evidence" value="ECO:0007669"/>
    <property type="project" value="UniProtKB-UniRule"/>
</dbReference>
<dbReference type="Gene3D" id="3.90.550.10">
    <property type="entry name" value="Spore Coat Polysaccharide Biosynthesis Protein SpsA, Chain A"/>
    <property type="match status" value="1"/>
</dbReference>
<evidence type="ECO:0000256" key="2">
    <source>
        <dbReference type="ARBA" id="ARBA00004922"/>
    </source>
</evidence>
<keyword evidence="11 18" id="KW-1133">Transmembrane helix</keyword>
<comment type="cofactor">
    <cofactor evidence="18">
        <name>Mn(2+)</name>
        <dbReference type="ChEBI" id="CHEBI:29035"/>
    </cofactor>
    <text evidence="18">The cofactor is mostly bound to the substrate.</text>
</comment>
<comment type="function">
    <text evidence="18">Initiates complex N-linked carbohydrate formation. Essential for the conversion of high-mannose to hybrid and complex N-glycans.</text>
</comment>
<proteinExistence type="inferred from homology"/>
<evidence type="ECO:0000256" key="17">
    <source>
        <dbReference type="ARBA" id="ARBA00049045"/>
    </source>
</evidence>
<evidence type="ECO:0000313" key="20">
    <source>
        <dbReference type="EMBL" id="CAF2839560.1"/>
    </source>
</evidence>
<keyword evidence="12 18" id="KW-0333">Golgi apparatus</keyword>
<evidence type="ECO:0000256" key="10">
    <source>
        <dbReference type="ARBA" id="ARBA00022968"/>
    </source>
</evidence>
<dbReference type="InterPro" id="IPR029044">
    <property type="entry name" value="Nucleotide-diphossugar_trans"/>
</dbReference>
<keyword evidence="21" id="KW-1185">Reference proteome</keyword>
<dbReference type="InterPro" id="IPR039477">
    <property type="entry name" value="ILEI/PANDER_dom"/>
</dbReference>
<comment type="catalytic activity">
    <reaction evidence="17">
        <text>3-O-(alpha-D-mannosyl)-L-threonyl-[protein] + UDP-N-acetyl-alpha-D-glucosamine = 3-O-(N-acetyl-beta-D-glucosaminyl-(1-&gt;2)-alpha-D-mannosyl)-L-threonyl-[protein] + UDP + H(+)</text>
        <dbReference type="Rhea" id="RHEA:54128"/>
        <dbReference type="Rhea" id="RHEA-COMP:13547"/>
        <dbReference type="Rhea" id="RHEA-COMP:13802"/>
        <dbReference type="ChEBI" id="CHEBI:15378"/>
        <dbReference type="ChEBI" id="CHEBI:57705"/>
        <dbReference type="ChEBI" id="CHEBI:58223"/>
        <dbReference type="ChEBI" id="CHEBI:137323"/>
        <dbReference type="ChEBI" id="CHEBI:138067"/>
    </reaction>
</comment>
<dbReference type="EC" id="2.4.1.101" evidence="18"/>
<sequence>MLSNFPTNLFRGLVITLILLGPYFNAFKPWNLLSHVAMFHDYICIIRVCCENVMSPQSTSDNHTYLFRIPNNRKTESHHVYHLLPVSSRSFKPWWNRRKLIVRTVKLTLFLILCLTIGINVFFILETTKKLNAQSIALGNTELSERQNNHLPDSLFLWPTNRRSNQLKLQENTEKFVTIEVLSSKSKVSVTVDGTRVLENSDERKGRGIHVIVLNQGTGAVMASRLFDTYSPHEDEALSLFLNLVSPGRIIILSIKDEGTFQMKNPTREIFARLGSKRAYNMGMEGHSPDFTAWGSPVLLRSEVPLVPLEEATCSDWPNTEENKRRREFCDNVEGYGSVCSCSDPAPLTNLAMDSVLNNQISNVPVAIIASNRPQYLYRMLRSLLSADGANPEMITVFIDGYYEEPLLVARLFGLRGVQHTPIGVKNSRISQHYKVSLSATFNIYPYAKYAIVLEEDLDVSPDFFSYFSQTIHLLEEDSSLYCVSAWNDQGYEHTSGDPSLLYRVETMPGLGWILKKSLYKEELEPNWPTPEKMWDWDMWMRLSGIRKGRECIVPDVSRTYHFGSSGLNMNSYFQDVYFKKHAFNIERLVELRNVESLKQEAYEKLLHDSIQSSRAPQGLSLRTFLPGSLLQNVFKIWDLDARGFHRGMWRLLYKGVPLFIIGCPILGIFKIQTQAFSNSGFEELKWNKKASKPI</sequence>
<keyword evidence="7 18" id="KW-0812">Transmembrane</keyword>
<dbReference type="PROSITE" id="PS52031">
    <property type="entry name" value="GG_LECTIN"/>
    <property type="match status" value="1"/>
</dbReference>
<feature type="transmembrane region" description="Helical" evidence="18">
    <location>
        <begin position="9"/>
        <end position="26"/>
    </location>
</feature>
<dbReference type="FunFam" id="3.90.550.10:FF:000038">
    <property type="entry name" value="protein O-linked-mannose beta-1,2-N-acetylglucosaminyltransferase 1 isoform X1"/>
    <property type="match status" value="1"/>
</dbReference>
<comment type="subunit">
    <text evidence="16">Interacts with DAG1 (via O-linked mannose moiety). Interacts (via transmembrane domain) with FKTN; the interaction is direct and is required for normal location in Golgi membranes.</text>
</comment>
<evidence type="ECO:0000256" key="13">
    <source>
        <dbReference type="ARBA" id="ARBA00023136"/>
    </source>
</evidence>
<dbReference type="InterPro" id="IPR052463">
    <property type="entry name" value="O-linked_mannose_GnT"/>
</dbReference>
<evidence type="ECO:0000256" key="16">
    <source>
        <dbReference type="ARBA" id="ARBA00046887"/>
    </source>
</evidence>
<reference evidence="20" key="1">
    <citation type="submission" date="2021-02" db="EMBL/GenBank/DDBJ databases">
        <authorList>
            <person name="Bekaert M."/>
        </authorList>
    </citation>
    <scope>NUCLEOTIDE SEQUENCE</scope>
    <source>
        <strain evidence="20">IoA-00</strain>
    </source>
</reference>
<evidence type="ECO:0000256" key="4">
    <source>
        <dbReference type="ARBA" id="ARBA00022553"/>
    </source>
</evidence>
<dbReference type="OrthoDB" id="440755at2759"/>
<comment type="catalytic activity">
    <reaction evidence="18">
        <text>N(4)-(alpha-D-Man-(1-&gt;3)-[alpha-D-Man-(1-&gt;3)-[alpha-D-Man-(1-&gt;6)]-alpha-D-Man-(1-&gt;6)]-beta-D-Man-(1-&gt;4)-beta-D-GlcNAc-(1-&gt;4)-beta-D-GlcNAc)-L-asparaginyl-[protein] (N-glucan mannose isomer 5A1,2) + UDP-N-acetyl-alpha-D-glucosamine = N(4)-{beta-D-GlcNAc-(1-&gt;2)-alpha-D-Man-(1-&gt;3)-[alpha-D-Man-(1-&gt;3)-[alpha-D-Man-(1-&gt;6)]-alpha-D-Man-(1-&gt;6)]-beta-D-Man-(1-&gt;4)-beta-D-GlcNAc-(1-&gt;4)-beta-D-GlcNAc}-L-asparaginyl-[protein] + UDP + H(+)</text>
        <dbReference type="Rhea" id="RHEA:11456"/>
        <dbReference type="Rhea" id="RHEA-COMP:14367"/>
        <dbReference type="Rhea" id="RHEA-COMP:14368"/>
        <dbReference type="ChEBI" id="CHEBI:15378"/>
        <dbReference type="ChEBI" id="CHEBI:57705"/>
        <dbReference type="ChEBI" id="CHEBI:58223"/>
        <dbReference type="ChEBI" id="CHEBI:59087"/>
        <dbReference type="ChEBI" id="CHEBI:60625"/>
        <dbReference type="EC" id="2.4.1.101"/>
    </reaction>
</comment>
<evidence type="ECO:0000256" key="14">
    <source>
        <dbReference type="ARBA" id="ARBA00023157"/>
    </source>
</evidence>
<comment type="caution">
    <text evidence="18">Lacks conserved residue(s) required for the propagation of feature annotation.</text>
</comment>
<dbReference type="Proteomes" id="UP000675881">
    <property type="component" value="Chromosome 14"/>
</dbReference>
<evidence type="ECO:0000259" key="19">
    <source>
        <dbReference type="Pfam" id="PF15711"/>
    </source>
</evidence>
<keyword evidence="8 18" id="KW-0479">Metal-binding</keyword>
<keyword evidence="15 18" id="KW-0464">Manganese</keyword>
<evidence type="ECO:0000256" key="7">
    <source>
        <dbReference type="ARBA" id="ARBA00022692"/>
    </source>
</evidence>
<dbReference type="GO" id="GO:0030145">
    <property type="term" value="F:manganese ion binding"/>
    <property type="evidence" value="ECO:0007669"/>
    <property type="project" value="UniProtKB-UniRule"/>
</dbReference>
<keyword evidence="4" id="KW-0597">Phosphoprotein</keyword>
<evidence type="ECO:0000313" key="21">
    <source>
        <dbReference type="Proteomes" id="UP000675881"/>
    </source>
</evidence>
<evidence type="ECO:0000256" key="1">
    <source>
        <dbReference type="ARBA" id="ARBA00004323"/>
    </source>
</evidence>
<evidence type="ECO:0000256" key="3">
    <source>
        <dbReference type="ARBA" id="ARBA00006492"/>
    </source>
</evidence>
<comment type="pathway">
    <text evidence="2 18">Protein modification; protein glycosylation.</text>
</comment>
<dbReference type="GO" id="GO:0000139">
    <property type="term" value="C:Golgi membrane"/>
    <property type="evidence" value="ECO:0007669"/>
    <property type="project" value="UniProtKB-SubCell"/>
</dbReference>
<evidence type="ECO:0000256" key="15">
    <source>
        <dbReference type="ARBA" id="ARBA00023211"/>
    </source>
</evidence>
<keyword evidence="5 18" id="KW-0328">Glycosyltransferase</keyword>
<evidence type="ECO:0000256" key="12">
    <source>
        <dbReference type="ARBA" id="ARBA00023034"/>
    </source>
</evidence>
<dbReference type="Pfam" id="PF03071">
    <property type="entry name" value="GNT-I"/>
    <property type="match status" value="1"/>
</dbReference>
<feature type="domain" description="ILEI/PANDER" evidence="19">
    <location>
        <begin position="207"/>
        <end position="283"/>
    </location>
</feature>
<comment type="similarity">
    <text evidence="3 18">Belongs to the glycosyltransferase 13 family.</text>
</comment>
<organism evidence="20 21">
    <name type="scientific">Lepeophtheirus salmonis</name>
    <name type="common">Salmon louse</name>
    <name type="synonym">Caligus salmonis</name>
    <dbReference type="NCBI Taxonomy" id="72036"/>
    <lineage>
        <taxon>Eukaryota</taxon>
        <taxon>Metazoa</taxon>
        <taxon>Ecdysozoa</taxon>
        <taxon>Arthropoda</taxon>
        <taxon>Crustacea</taxon>
        <taxon>Multicrustacea</taxon>
        <taxon>Hexanauplia</taxon>
        <taxon>Copepoda</taxon>
        <taxon>Siphonostomatoida</taxon>
        <taxon>Caligidae</taxon>
        <taxon>Lepeophtheirus</taxon>
    </lineage>
</organism>
<dbReference type="GO" id="GO:0030246">
    <property type="term" value="F:carbohydrate binding"/>
    <property type="evidence" value="ECO:0007669"/>
    <property type="project" value="UniProtKB-KW"/>
</dbReference>
<keyword evidence="13 18" id="KW-0472">Membrane</keyword>
<accession>A0A7R8H327</accession>
<keyword evidence="10 18" id="KW-0735">Signal-anchor</keyword>
<dbReference type="UniPathway" id="UPA00378"/>
<dbReference type="InterPro" id="IPR004139">
    <property type="entry name" value="Glyco_trans_13"/>
</dbReference>
<dbReference type="AlphaFoldDB" id="A0A7R8H327"/>
<evidence type="ECO:0000256" key="8">
    <source>
        <dbReference type="ARBA" id="ARBA00022723"/>
    </source>
</evidence>
<protein>
    <recommendedName>
        <fullName evidence="18">Alpha-1,3-mannosyl-glycoprotein 2-beta-N-acetylglucosaminyltransferase</fullName>
        <shortName evidence="18">GNT-I</shortName>
        <shortName evidence="18">GlcNAc-T I</shortName>
        <ecNumber evidence="18">2.4.1.101</ecNumber>
    </recommendedName>
    <alternativeName>
        <fullName evidence="18">N-glycosyl-oligosaccharide-glycoprotein N-acetylglucosaminyltransferase I</fullName>
    </alternativeName>
</protein>
<keyword evidence="9" id="KW-0430">Lectin</keyword>
<dbReference type="PANTHER" id="PTHR46396:SF1">
    <property type="entry name" value="PROTEIN O-LINKED-MANNOSE BETA-1,2-N-ACETYLGLUCOSAMINYLTRANSFERASE 1"/>
    <property type="match status" value="1"/>
</dbReference>
<evidence type="ECO:0000256" key="6">
    <source>
        <dbReference type="ARBA" id="ARBA00022679"/>
    </source>
</evidence>